<sequence length="618" mass="70904">MRLKSVRIQGYKNLSDLTITFDGPEFIDILVGKNGSGKSNFLEAIVEAFDHLYNLKKHISPPTFSYHISWEIAGVEYDVSWDGIELRPSKGGKTLKTLRTFQLPDNIIIYYSGQNETITDLIRRYRNAYRRSAGRKSVASLPNFIGIGPDYKSTLLAQMLMLPEDNPARQILCKKLDIQEIMETATLVLRRPSNVAKKKYFDPFEEDNAYWGAKGVTFDFLEKLKGCILSFDTLGSLYDREADQYNLPINIEKFRQVFADTTDDDVFCLFNTLRAFDMIEDIYIPIRLAHAAEVSSKAFSDGQFQSVYLFAISELFKSRECLTLLDEPDSFLHPEWQFEFLEQMKQISDQAACSNHFLMSTHSASTIAANVETRLRVLERGDDGVVASERDKSEVITDLSAGLITFTEDELRLDIEQVILHHDSPILFTEGPTDRLILKTAWAKLFPDENMPFVIESGNGCKFLRFLFKDETFKEAHHGRTLFALFDFDKAYDDWFQFGTLMQEDLAAGLVKRRENSQHYGMLLPVPDIEIVRRQVINDAGDHYGNQSLMTIEHLFYACPEVKGRFRQVMNRQGNLIEFTAAAGRKREFAEVTIPTIDRLYFEPLRPIFDFISDTISP</sequence>
<dbReference type="InterPro" id="IPR051396">
    <property type="entry name" value="Bact_Antivir_Def_Nuclease"/>
</dbReference>
<dbReference type="Gene3D" id="3.40.50.300">
    <property type="entry name" value="P-loop containing nucleotide triphosphate hydrolases"/>
    <property type="match status" value="1"/>
</dbReference>
<dbReference type="InterPro" id="IPR041685">
    <property type="entry name" value="AAA_GajA/Old/RecF-like"/>
</dbReference>
<organism evidence="3 4">
    <name type="scientific">Algimonas arctica</name>
    <dbReference type="NCBI Taxonomy" id="1479486"/>
    <lineage>
        <taxon>Bacteria</taxon>
        <taxon>Pseudomonadati</taxon>
        <taxon>Pseudomonadota</taxon>
        <taxon>Alphaproteobacteria</taxon>
        <taxon>Maricaulales</taxon>
        <taxon>Robiginitomaculaceae</taxon>
        <taxon>Algimonas</taxon>
    </lineage>
</organism>
<reference evidence="3" key="2">
    <citation type="submission" date="2020-09" db="EMBL/GenBank/DDBJ databases">
        <authorList>
            <person name="Sun Q."/>
            <person name="Kim S."/>
        </authorList>
    </citation>
    <scope>NUCLEOTIDE SEQUENCE</scope>
    <source>
        <strain evidence="3">KCTC 32513</strain>
    </source>
</reference>
<evidence type="ECO:0000313" key="4">
    <source>
        <dbReference type="Proteomes" id="UP000634004"/>
    </source>
</evidence>
<feature type="domain" description="ATPase AAA-type core" evidence="2">
    <location>
        <begin position="291"/>
        <end position="367"/>
    </location>
</feature>
<dbReference type="Pfam" id="PF13304">
    <property type="entry name" value="AAA_21"/>
    <property type="match status" value="1"/>
</dbReference>
<dbReference type="GO" id="GO:0005524">
    <property type="term" value="F:ATP binding"/>
    <property type="evidence" value="ECO:0007669"/>
    <property type="project" value="InterPro"/>
</dbReference>
<protein>
    <recommendedName>
        <fullName evidence="5">AAA family ATPase</fullName>
    </recommendedName>
</protein>
<dbReference type="Proteomes" id="UP000634004">
    <property type="component" value="Unassembled WGS sequence"/>
</dbReference>
<dbReference type="SUPFAM" id="SSF52540">
    <property type="entry name" value="P-loop containing nucleoside triphosphate hydrolases"/>
    <property type="match status" value="1"/>
</dbReference>
<dbReference type="PANTHER" id="PTHR43581:SF4">
    <property type="entry name" value="ATP_GTP PHOSPHATASE"/>
    <property type="match status" value="1"/>
</dbReference>
<dbReference type="GO" id="GO:0016887">
    <property type="term" value="F:ATP hydrolysis activity"/>
    <property type="evidence" value="ECO:0007669"/>
    <property type="project" value="InterPro"/>
</dbReference>
<evidence type="ECO:0000259" key="2">
    <source>
        <dbReference type="Pfam" id="PF13304"/>
    </source>
</evidence>
<name>A0A8J3G3I8_9PROT</name>
<comment type="caution">
    <text evidence="3">The sequence shown here is derived from an EMBL/GenBank/DDBJ whole genome shotgun (WGS) entry which is preliminary data.</text>
</comment>
<dbReference type="EMBL" id="BMZH01000022">
    <property type="protein sequence ID" value="GHB04765.1"/>
    <property type="molecule type" value="Genomic_DNA"/>
</dbReference>
<dbReference type="RefSeq" id="WP_189499625.1">
    <property type="nucleotide sequence ID" value="NZ_BMZH01000022.1"/>
</dbReference>
<proteinExistence type="predicted"/>
<evidence type="ECO:0000313" key="3">
    <source>
        <dbReference type="EMBL" id="GHB04765.1"/>
    </source>
</evidence>
<gene>
    <name evidence="3" type="ORF">GCM10009069_29180</name>
</gene>
<evidence type="ECO:0008006" key="5">
    <source>
        <dbReference type="Google" id="ProtNLM"/>
    </source>
</evidence>
<keyword evidence="4" id="KW-1185">Reference proteome</keyword>
<dbReference type="InterPro" id="IPR027417">
    <property type="entry name" value="P-loop_NTPase"/>
</dbReference>
<evidence type="ECO:0000259" key="1">
    <source>
        <dbReference type="Pfam" id="PF13175"/>
    </source>
</evidence>
<dbReference type="InterPro" id="IPR003959">
    <property type="entry name" value="ATPase_AAA_core"/>
</dbReference>
<dbReference type="Pfam" id="PF13175">
    <property type="entry name" value="AAA_15"/>
    <property type="match status" value="1"/>
</dbReference>
<dbReference type="AlphaFoldDB" id="A0A8J3G3I8"/>
<dbReference type="PANTHER" id="PTHR43581">
    <property type="entry name" value="ATP/GTP PHOSPHATASE"/>
    <property type="match status" value="1"/>
</dbReference>
<reference evidence="3" key="1">
    <citation type="journal article" date="2014" name="Int. J. Syst. Evol. Microbiol.">
        <title>Complete genome sequence of Corynebacterium casei LMG S-19264T (=DSM 44701T), isolated from a smear-ripened cheese.</title>
        <authorList>
            <consortium name="US DOE Joint Genome Institute (JGI-PGF)"/>
            <person name="Walter F."/>
            <person name="Albersmeier A."/>
            <person name="Kalinowski J."/>
            <person name="Ruckert C."/>
        </authorList>
    </citation>
    <scope>NUCLEOTIDE SEQUENCE</scope>
    <source>
        <strain evidence="3">KCTC 32513</strain>
    </source>
</reference>
<accession>A0A8J3G3I8</accession>
<feature type="domain" description="Endonuclease GajA/Old nuclease/RecF-like AAA" evidence="1">
    <location>
        <begin position="1"/>
        <end position="46"/>
    </location>
</feature>